<dbReference type="Gene3D" id="2.60.120.480">
    <property type="entry name" value="Ureidoglycolate hydrolase"/>
    <property type="match status" value="1"/>
</dbReference>
<dbReference type="NCBIfam" id="NF009932">
    <property type="entry name" value="PRK13395.1"/>
    <property type="match status" value="1"/>
</dbReference>
<dbReference type="PANTHER" id="PTHR21221">
    <property type="entry name" value="UREIDOGLYCOLATE HYDROLASE"/>
    <property type="match status" value="1"/>
</dbReference>
<dbReference type="SUPFAM" id="SSF51182">
    <property type="entry name" value="RmlC-like cupins"/>
    <property type="match status" value="1"/>
</dbReference>
<dbReference type="PIRSF" id="PIRSF017306">
    <property type="entry name" value="Ureidogly_hydro"/>
    <property type="match status" value="1"/>
</dbReference>
<dbReference type="EMBL" id="CP027860">
    <property type="protein sequence ID" value="AVP99987.1"/>
    <property type="molecule type" value="Genomic_DNA"/>
</dbReference>
<keyword evidence="5" id="KW-0378">Hydrolase</keyword>
<dbReference type="InterPro" id="IPR047233">
    <property type="entry name" value="UAH_cupin"/>
</dbReference>
<sequence>MDRLLSIEPLSAAAFAPFGEVIAAGAALQRFAINGGTTERLHALARARADDGDVVISLALAQARQFPFEISMLERHPKGSQAFIPLDQRPYIIVVASAPTHQPHAFLATQGEGINFRAGTWHHPLIALQDSSQFLIVDRDGPGNNCDEIALQPSWWLTGIDAG</sequence>
<evidence type="ECO:0000256" key="3">
    <source>
        <dbReference type="ARBA" id="ARBA00023239"/>
    </source>
</evidence>
<comment type="subunit">
    <text evidence="1">Homodimer.</text>
</comment>
<evidence type="ECO:0000256" key="2">
    <source>
        <dbReference type="ARBA" id="ARBA00022631"/>
    </source>
</evidence>
<dbReference type="Pfam" id="PF04115">
    <property type="entry name" value="Ureidogly_lyase"/>
    <property type="match status" value="1"/>
</dbReference>
<evidence type="ECO:0000256" key="1">
    <source>
        <dbReference type="ARBA" id="ARBA00011738"/>
    </source>
</evidence>
<reference evidence="5 6" key="2">
    <citation type="submission" date="2018-03" db="EMBL/GenBank/DDBJ databases">
        <authorList>
            <person name="Keele B.F."/>
        </authorList>
    </citation>
    <scope>NUCLEOTIDE SEQUENCE [LARGE SCALE GENOMIC DNA]</scope>
    <source>
        <strain evidence="5 6">D13</strain>
    </source>
</reference>
<dbReference type="InterPro" id="IPR007247">
    <property type="entry name" value="Ureidogly_lyase"/>
</dbReference>
<dbReference type="OrthoDB" id="9804602at2"/>
<evidence type="ECO:0000313" key="6">
    <source>
        <dbReference type="Proteomes" id="UP000241074"/>
    </source>
</evidence>
<reference evidence="5 6" key="1">
    <citation type="submission" date="2018-03" db="EMBL/GenBank/DDBJ databases">
        <title>Ahniella affigens gen. nov., sp. nov., a gammaproteobacterium isolated from sandy soil near a stream.</title>
        <authorList>
            <person name="Ko Y."/>
            <person name="Kim J.-H."/>
        </authorList>
    </citation>
    <scope>NUCLEOTIDE SEQUENCE [LARGE SCALE GENOMIC DNA]</scope>
    <source>
        <strain evidence="5 6">D13</strain>
    </source>
</reference>
<name>A0A2P1PYR2_9GAMM</name>
<dbReference type="GO" id="GO:0000256">
    <property type="term" value="P:allantoin catabolic process"/>
    <property type="evidence" value="ECO:0007669"/>
    <property type="project" value="InterPro"/>
</dbReference>
<dbReference type="GO" id="GO:0050385">
    <property type="term" value="F:ureidoglycolate lyase activity"/>
    <property type="evidence" value="ECO:0007669"/>
    <property type="project" value="UniProtKB-EC"/>
</dbReference>
<organism evidence="5 6">
    <name type="scientific">Ahniella affigens</name>
    <dbReference type="NCBI Taxonomy" id="2021234"/>
    <lineage>
        <taxon>Bacteria</taxon>
        <taxon>Pseudomonadati</taxon>
        <taxon>Pseudomonadota</taxon>
        <taxon>Gammaproteobacteria</taxon>
        <taxon>Lysobacterales</taxon>
        <taxon>Rhodanobacteraceae</taxon>
        <taxon>Ahniella</taxon>
    </lineage>
</organism>
<dbReference type="KEGG" id="xba:C7S18_03235"/>
<keyword evidence="3 5" id="KW-0456">Lyase</keyword>
<dbReference type="Proteomes" id="UP000241074">
    <property type="component" value="Chromosome"/>
</dbReference>
<comment type="catalytic activity">
    <reaction evidence="4">
        <text>(S)-ureidoglycolate = urea + glyoxylate</text>
        <dbReference type="Rhea" id="RHEA:11304"/>
        <dbReference type="ChEBI" id="CHEBI:16199"/>
        <dbReference type="ChEBI" id="CHEBI:36655"/>
        <dbReference type="ChEBI" id="CHEBI:57296"/>
        <dbReference type="EC" id="4.3.2.3"/>
    </reaction>
</comment>
<protein>
    <submittedName>
        <fullName evidence="5">Ureidoglycolate lyase</fullName>
        <ecNumber evidence="5">3.5.1.116</ecNumber>
    </submittedName>
</protein>
<keyword evidence="6" id="KW-1185">Reference proteome</keyword>
<dbReference type="InterPro" id="IPR024060">
    <property type="entry name" value="Ureidoglycolate_lyase_dom_sf"/>
</dbReference>
<proteinExistence type="predicted"/>
<dbReference type="EC" id="3.5.1.116" evidence="5"/>
<dbReference type="CDD" id="cd20298">
    <property type="entry name" value="cupin_UAH"/>
    <property type="match status" value="1"/>
</dbReference>
<accession>A0A2P1PYR2</accession>
<gene>
    <name evidence="5" type="ORF">C7S18_03235</name>
</gene>
<keyword evidence="2" id="KW-0659">Purine metabolism</keyword>
<evidence type="ECO:0000313" key="5">
    <source>
        <dbReference type="EMBL" id="AVP99987.1"/>
    </source>
</evidence>
<dbReference type="GO" id="GO:0006144">
    <property type="term" value="P:purine nucleobase metabolic process"/>
    <property type="evidence" value="ECO:0007669"/>
    <property type="project" value="UniProtKB-KW"/>
</dbReference>
<dbReference type="PANTHER" id="PTHR21221:SF1">
    <property type="entry name" value="UREIDOGLYCOLATE LYASE"/>
    <property type="match status" value="1"/>
</dbReference>
<dbReference type="GO" id="GO:0004848">
    <property type="term" value="F:ureidoglycolate hydrolase activity"/>
    <property type="evidence" value="ECO:0007669"/>
    <property type="project" value="UniProtKB-EC"/>
</dbReference>
<evidence type="ECO:0000256" key="4">
    <source>
        <dbReference type="ARBA" id="ARBA00047684"/>
    </source>
</evidence>
<dbReference type="AlphaFoldDB" id="A0A2P1PYR2"/>
<dbReference type="InterPro" id="IPR011051">
    <property type="entry name" value="RmlC_Cupin_sf"/>
</dbReference>